<dbReference type="RefSeq" id="WP_306834185.1">
    <property type="nucleotide sequence ID" value="NZ_JAUSRA010000001.1"/>
</dbReference>
<accession>A0ABT9N0G2</accession>
<dbReference type="EMBL" id="JAUSRA010000001">
    <property type="protein sequence ID" value="MDP9797100.1"/>
    <property type="molecule type" value="Genomic_DNA"/>
</dbReference>
<dbReference type="InterPro" id="IPR036388">
    <property type="entry name" value="WH-like_DNA-bd_sf"/>
</dbReference>
<reference evidence="1 2" key="1">
    <citation type="submission" date="2023-07" db="EMBL/GenBank/DDBJ databases">
        <title>Sequencing the genomes of 1000 actinobacteria strains.</title>
        <authorList>
            <person name="Klenk H.-P."/>
        </authorList>
    </citation>
    <scope>NUCLEOTIDE SEQUENCE [LARGE SCALE GENOMIC DNA]</scope>
    <source>
        <strain evidence="1 2">DSM 44710</strain>
    </source>
</reference>
<protein>
    <recommendedName>
        <fullName evidence="3">ArsR family transcriptional regulator</fullName>
    </recommendedName>
</protein>
<comment type="caution">
    <text evidence="1">The sequence shown here is derived from an EMBL/GenBank/DDBJ whole genome shotgun (WGS) entry which is preliminary data.</text>
</comment>
<evidence type="ECO:0000313" key="2">
    <source>
        <dbReference type="Proteomes" id="UP001240984"/>
    </source>
</evidence>
<organism evidence="1 2">
    <name type="scientific">Catenuloplanes nepalensis</name>
    <dbReference type="NCBI Taxonomy" id="587533"/>
    <lineage>
        <taxon>Bacteria</taxon>
        <taxon>Bacillati</taxon>
        <taxon>Actinomycetota</taxon>
        <taxon>Actinomycetes</taxon>
        <taxon>Micromonosporales</taxon>
        <taxon>Micromonosporaceae</taxon>
        <taxon>Catenuloplanes</taxon>
    </lineage>
</organism>
<evidence type="ECO:0000313" key="1">
    <source>
        <dbReference type="EMBL" id="MDP9797100.1"/>
    </source>
</evidence>
<gene>
    <name evidence="1" type="ORF">J2S43_005612</name>
</gene>
<dbReference type="Gene3D" id="1.10.10.10">
    <property type="entry name" value="Winged helix-like DNA-binding domain superfamily/Winged helix DNA-binding domain"/>
    <property type="match status" value="1"/>
</dbReference>
<dbReference type="SUPFAM" id="SSF46785">
    <property type="entry name" value="Winged helix' DNA-binding domain"/>
    <property type="match status" value="1"/>
</dbReference>
<keyword evidence="2" id="KW-1185">Reference proteome</keyword>
<evidence type="ECO:0008006" key="3">
    <source>
        <dbReference type="Google" id="ProtNLM"/>
    </source>
</evidence>
<proteinExistence type="predicted"/>
<name>A0ABT9N0G2_9ACTN</name>
<dbReference type="Proteomes" id="UP001240984">
    <property type="component" value="Unassembled WGS sequence"/>
</dbReference>
<dbReference type="InterPro" id="IPR036390">
    <property type="entry name" value="WH_DNA-bd_sf"/>
</dbReference>
<sequence>MEESEIAARLASIEERLTAIEGPPADTTPAPHPGRDDRFFALNGVKDSIGAGVVYAGHVDLPTGEVYDWQWGPVPLPTTLSADWSASVGVLSALANPVRLRLLREVLLGTRGATELGALDGLGTTGQLYHHLKQLVSAGWLRSPARGVYEVPGDRVVPLLVILTASAR</sequence>